<keyword evidence="10 16" id="KW-0418">Kinase</keyword>
<dbReference type="SUPFAM" id="SSF51621">
    <property type="entry name" value="Phosphoenolpyruvate/pyruvate domain"/>
    <property type="match status" value="1"/>
</dbReference>
<keyword evidence="7 16" id="KW-0808">Transferase</keyword>
<dbReference type="Pfam" id="PF00224">
    <property type="entry name" value="PK"/>
    <property type="match status" value="1"/>
</dbReference>
<dbReference type="InterPro" id="IPR015793">
    <property type="entry name" value="Pyrv_Knase_brl"/>
</dbReference>
<evidence type="ECO:0000256" key="9">
    <source>
        <dbReference type="ARBA" id="ARBA00022741"/>
    </source>
</evidence>
<evidence type="ECO:0000313" key="20">
    <source>
        <dbReference type="Proteomes" id="UP000319783"/>
    </source>
</evidence>
<dbReference type="Gene3D" id="3.20.20.60">
    <property type="entry name" value="Phosphoenolpyruvate-binding domains"/>
    <property type="match status" value="1"/>
</dbReference>
<dbReference type="NCBIfam" id="NF004491">
    <property type="entry name" value="PRK05826.1"/>
    <property type="match status" value="1"/>
</dbReference>
<dbReference type="Pfam" id="PF02887">
    <property type="entry name" value="PK_C"/>
    <property type="match status" value="1"/>
</dbReference>
<keyword evidence="8" id="KW-0479">Metal-binding</keyword>
<name>A0A533QBT2_9BACT</name>
<evidence type="ECO:0000313" key="19">
    <source>
        <dbReference type="EMBL" id="TLD42196.1"/>
    </source>
</evidence>
<comment type="similarity">
    <text evidence="4 16">Belongs to the pyruvate kinase family.</text>
</comment>
<dbReference type="NCBIfam" id="NF004978">
    <property type="entry name" value="PRK06354.1"/>
    <property type="match status" value="1"/>
</dbReference>
<keyword evidence="13 16" id="KW-0324">Glycolysis</keyword>
<evidence type="ECO:0000256" key="1">
    <source>
        <dbReference type="ARBA" id="ARBA00001946"/>
    </source>
</evidence>
<dbReference type="UniPathway" id="UPA00109">
    <property type="reaction ID" value="UER00188"/>
</dbReference>
<proteinExistence type="inferred from homology"/>
<dbReference type="InterPro" id="IPR011037">
    <property type="entry name" value="Pyrv_Knase-like_insert_dom_sf"/>
</dbReference>
<dbReference type="GO" id="GO:0016301">
    <property type="term" value="F:kinase activity"/>
    <property type="evidence" value="ECO:0007669"/>
    <property type="project" value="UniProtKB-KW"/>
</dbReference>
<dbReference type="FunFam" id="3.20.20.60:FF:000025">
    <property type="entry name" value="Pyruvate kinase"/>
    <property type="match status" value="1"/>
</dbReference>
<dbReference type="InterPro" id="IPR015806">
    <property type="entry name" value="Pyrv_Knase_insert_dom_sf"/>
</dbReference>
<dbReference type="PANTHER" id="PTHR11817">
    <property type="entry name" value="PYRUVATE KINASE"/>
    <property type="match status" value="1"/>
</dbReference>
<accession>A0A533QBT2</accession>
<dbReference type="GO" id="GO:0030955">
    <property type="term" value="F:potassium ion binding"/>
    <property type="evidence" value="ECO:0007669"/>
    <property type="project" value="UniProtKB-UniRule"/>
</dbReference>
<sequence length="475" mass="52312">MIDYFSRTKIVCTIGPACSSTSMIEGLIHAGMDVARLNFSHGTLPEHEATIKNIRLISQQLNRPIAILQDLSGPKVRIKSLYKDAITLNANDIFTLTSKDVEGNEKIVSVTCACLPDIVFPDDTIFLRDGEIELRVVSKNSTDIICQVIVGGVLSPGKGINIPKRSLPIPSLTEKDKSDLEFGIEHDVDYMALSFVKNKDDILELKEIIREKNKDIPVIAKIEKHEALNNLEDIIKTADAIMVARGDLGVEIPLEQVPLAQKRIIHLANSYCKPVITATQMLGSMVTNYRPTRAEVTDVANAIFDGSDAVMLSEETAKGQYPIASVIMLSKIANEIEPVLVRKESFETLRMPDSPITVPDAISIATCRVSNNLNTKVIITATQTGNTARFISKYRPKQLILAVTASLHTYRRLALVWGVTPIITEPIQNTDDMMKKSIEAAKQAGYIKEGEVIAFTGGVPIWKPGSTNLLRVFYT</sequence>
<dbReference type="AlphaFoldDB" id="A0A533QBT2"/>
<dbReference type="InterPro" id="IPR001697">
    <property type="entry name" value="Pyr_Knase"/>
</dbReference>
<feature type="domain" description="Pyruvate kinase barrel" evidence="17">
    <location>
        <begin position="6"/>
        <end position="326"/>
    </location>
</feature>
<evidence type="ECO:0000259" key="17">
    <source>
        <dbReference type="Pfam" id="PF00224"/>
    </source>
</evidence>
<gene>
    <name evidence="19" type="ORF">JETT_1520</name>
</gene>
<evidence type="ECO:0000256" key="4">
    <source>
        <dbReference type="ARBA" id="ARBA00008663"/>
    </source>
</evidence>
<dbReference type="PROSITE" id="PS00110">
    <property type="entry name" value="PYRUVATE_KINASE"/>
    <property type="match status" value="1"/>
</dbReference>
<evidence type="ECO:0000256" key="2">
    <source>
        <dbReference type="ARBA" id="ARBA00001958"/>
    </source>
</evidence>
<evidence type="ECO:0000256" key="14">
    <source>
        <dbReference type="ARBA" id="ARBA00023317"/>
    </source>
</evidence>
<dbReference type="GO" id="GO:0004743">
    <property type="term" value="F:pyruvate kinase activity"/>
    <property type="evidence" value="ECO:0007669"/>
    <property type="project" value="UniProtKB-UniRule"/>
</dbReference>
<dbReference type="InterPro" id="IPR040442">
    <property type="entry name" value="Pyrv_kinase-like_dom_sf"/>
</dbReference>
<comment type="caution">
    <text evidence="19">The sequence shown here is derived from an EMBL/GenBank/DDBJ whole genome shotgun (WGS) entry which is preliminary data.</text>
</comment>
<evidence type="ECO:0000256" key="12">
    <source>
        <dbReference type="ARBA" id="ARBA00022842"/>
    </source>
</evidence>
<comment type="catalytic activity">
    <reaction evidence="16">
        <text>pyruvate + ATP = phosphoenolpyruvate + ADP + H(+)</text>
        <dbReference type="Rhea" id="RHEA:18157"/>
        <dbReference type="ChEBI" id="CHEBI:15361"/>
        <dbReference type="ChEBI" id="CHEBI:15378"/>
        <dbReference type="ChEBI" id="CHEBI:30616"/>
        <dbReference type="ChEBI" id="CHEBI:58702"/>
        <dbReference type="ChEBI" id="CHEBI:456216"/>
        <dbReference type="EC" id="2.7.1.40"/>
    </reaction>
</comment>
<dbReference type="InterPro" id="IPR015795">
    <property type="entry name" value="Pyrv_Knase_C"/>
</dbReference>
<protein>
    <recommendedName>
        <fullName evidence="6 15">Pyruvate kinase</fullName>
        <ecNumber evidence="5 15">2.7.1.40</ecNumber>
    </recommendedName>
</protein>
<dbReference type="SUPFAM" id="SSF52935">
    <property type="entry name" value="PK C-terminal domain-like"/>
    <property type="match status" value="1"/>
</dbReference>
<dbReference type="GO" id="GO:0000287">
    <property type="term" value="F:magnesium ion binding"/>
    <property type="evidence" value="ECO:0007669"/>
    <property type="project" value="UniProtKB-UniRule"/>
</dbReference>
<dbReference type="SUPFAM" id="SSF50800">
    <property type="entry name" value="PK beta-barrel domain-like"/>
    <property type="match status" value="1"/>
</dbReference>
<evidence type="ECO:0000256" key="8">
    <source>
        <dbReference type="ARBA" id="ARBA00022723"/>
    </source>
</evidence>
<dbReference type="InterPro" id="IPR015813">
    <property type="entry name" value="Pyrv/PenolPyrv_kinase-like_dom"/>
</dbReference>
<dbReference type="EC" id="2.7.1.40" evidence="5 15"/>
<evidence type="ECO:0000256" key="10">
    <source>
        <dbReference type="ARBA" id="ARBA00022777"/>
    </source>
</evidence>
<dbReference type="InterPro" id="IPR018209">
    <property type="entry name" value="Pyrv_Knase_AS"/>
</dbReference>
<keyword evidence="14 19" id="KW-0670">Pyruvate</keyword>
<comment type="pathway">
    <text evidence="3 16">Carbohydrate degradation; glycolysis; pyruvate from D-glyceraldehyde 3-phosphate: step 5/5.</text>
</comment>
<evidence type="ECO:0000256" key="7">
    <source>
        <dbReference type="ARBA" id="ARBA00022679"/>
    </source>
</evidence>
<dbReference type="EMBL" id="SULG01000025">
    <property type="protein sequence ID" value="TLD42196.1"/>
    <property type="molecule type" value="Genomic_DNA"/>
</dbReference>
<evidence type="ECO:0000256" key="15">
    <source>
        <dbReference type="NCBIfam" id="TIGR01064"/>
    </source>
</evidence>
<evidence type="ECO:0000259" key="18">
    <source>
        <dbReference type="Pfam" id="PF02887"/>
    </source>
</evidence>
<evidence type="ECO:0000256" key="3">
    <source>
        <dbReference type="ARBA" id="ARBA00004997"/>
    </source>
</evidence>
<evidence type="ECO:0000256" key="11">
    <source>
        <dbReference type="ARBA" id="ARBA00022840"/>
    </source>
</evidence>
<dbReference type="PRINTS" id="PR01050">
    <property type="entry name" value="PYRUVTKNASE"/>
</dbReference>
<dbReference type="NCBIfam" id="TIGR01064">
    <property type="entry name" value="pyruv_kin"/>
    <property type="match status" value="1"/>
</dbReference>
<reference evidence="19 20" key="1">
    <citation type="submission" date="2019-04" db="EMBL/GenBank/DDBJ databases">
        <title>Genome of a novel bacterium Candidatus Jettenia ecosi reconstructed from metagenome of an anammox bioreactor.</title>
        <authorList>
            <person name="Mardanov A.V."/>
            <person name="Beletsky A.V."/>
            <person name="Ravin N.V."/>
            <person name="Botchkova E.A."/>
            <person name="Litti Y.V."/>
            <person name="Nozhevnikova A.N."/>
        </authorList>
    </citation>
    <scope>NUCLEOTIDE SEQUENCE [LARGE SCALE GENOMIC DNA]</scope>
    <source>
        <strain evidence="19">J2</strain>
    </source>
</reference>
<keyword evidence="9" id="KW-0547">Nucleotide-binding</keyword>
<dbReference type="Gene3D" id="2.40.33.10">
    <property type="entry name" value="PK beta-barrel domain-like"/>
    <property type="match status" value="1"/>
</dbReference>
<keyword evidence="12 16" id="KW-0460">Magnesium</keyword>
<dbReference type="InterPro" id="IPR036918">
    <property type="entry name" value="Pyrv_Knase_C_sf"/>
</dbReference>
<evidence type="ECO:0000256" key="16">
    <source>
        <dbReference type="RuleBase" id="RU000504"/>
    </source>
</evidence>
<feature type="domain" description="Pyruvate kinase C-terminal" evidence="18">
    <location>
        <begin position="360"/>
        <end position="472"/>
    </location>
</feature>
<keyword evidence="11" id="KW-0067">ATP-binding</keyword>
<comment type="cofactor">
    <cofactor evidence="1">
        <name>Mg(2+)</name>
        <dbReference type="ChEBI" id="CHEBI:18420"/>
    </cofactor>
</comment>
<dbReference type="GO" id="GO:0005524">
    <property type="term" value="F:ATP binding"/>
    <property type="evidence" value="ECO:0007669"/>
    <property type="project" value="UniProtKB-KW"/>
</dbReference>
<evidence type="ECO:0000256" key="6">
    <source>
        <dbReference type="ARBA" id="ARBA00018587"/>
    </source>
</evidence>
<dbReference type="Proteomes" id="UP000319783">
    <property type="component" value="Unassembled WGS sequence"/>
</dbReference>
<comment type="cofactor">
    <cofactor evidence="2">
        <name>K(+)</name>
        <dbReference type="ChEBI" id="CHEBI:29103"/>
    </cofactor>
</comment>
<organism evidence="19 20">
    <name type="scientific">Candidatus Jettenia ecosi</name>
    <dbReference type="NCBI Taxonomy" id="2494326"/>
    <lineage>
        <taxon>Bacteria</taxon>
        <taxon>Pseudomonadati</taxon>
        <taxon>Planctomycetota</taxon>
        <taxon>Candidatus Brocadiia</taxon>
        <taxon>Candidatus Brocadiales</taxon>
        <taxon>Candidatus Brocadiaceae</taxon>
        <taxon>Candidatus Jettenia</taxon>
    </lineage>
</organism>
<evidence type="ECO:0000256" key="13">
    <source>
        <dbReference type="ARBA" id="ARBA00023152"/>
    </source>
</evidence>
<dbReference type="Gene3D" id="3.40.1380.20">
    <property type="entry name" value="Pyruvate kinase, C-terminal domain"/>
    <property type="match status" value="1"/>
</dbReference>
<evidence type="ECO:0000256" key="5">
    <source>
        <dbReference type="ARBA" id="ARBA00012142"/>
    </source>
</evidence>